<reference evidence="1 2" key="1">
    <citation type="journal article" date="2022" name="New Phytol.">
        <title>Ecological generalism drives hyperdiversity of secondary metabolite gene clusters in xylarialean endophytes.</title>
        <authorList>
            <person name="Franco M.E.E."/>
            <person name="Wisecaver J.H."/>
            <person name="Arnold A.E."/>
            <person name="Ju Y.M."/>
            <person name="Slot J.C."/>
            <person name="Ahrendt S."/>
            <person name="Moore L.P."/>
            <person name="Eastman K.E."/>
            <person name="Scott K."/>
            <person name="Konkel Z."/>
            <person name="Mondo S.J."/>
            <person name="Kuo A."/>
            <person name="Hayes R.D."/>
            <person name="Haridas S."/>
            <person name="Andreopoulos B."/>
            <person name="Riley R."/>
            <person name="LaButti K."/>
            <person name="Pangilinan J."/>
            <person name="Lipzen A."/>
            <person name="Amirebrahimi M."/>
            <person name="Yan J."/>
            <person name="Adam C."/>
            <person name="Keymanesh K."/>
            <person name="Ng V."/>
            <person name="Louie K."/>
            <person name="Northen T."/>
            <person name="Drula E."/>
            <person name="Henrissat B."/>
            <person name="Hsieh H.M."/>
            <person name="Youens-Clark K."/>
            <person name="Lutzoni F."/>
            <person name="Miadlikowska J."/>
            <person name="Eastwood D.C."/>
            <person name="Hamelin R.C."/>
            <person name="Grigoriev I.V."/>
            <person name="U'Ren J.M."/>
        </authorList>
    </citation>
    <scope>NUCLEOTIDE SEQUENCE [LARGE SCALE GENOMIC DNA]</scope>
    <source>
        <strain evidence="1 2">ER1909</strain>
    </source>
</reference>
<evidence type="ECO:0000313" key="1">
    <source>
        <dbReference type="EMBL" id="KAI6086007.1"/>
    </source>
</evidence>
<name>A0ACC0D0E3_9PEZI</name>
<accession>A0ACC0D0E3</accession>
<evidence type="ECO:0000313" key="2">
    <source>
        <dbReference type="Proteomes" id="UP001497680"/>
    </source>
</evidence>
<proteinExistence type="predicted"/>
<gene>
    <name evidence="1" type="ORF">F4821DRAFT_278884</name>
</gene>
<organism evidence="1 2">
    <name type="scientific">Hypoxylon rubiginosum</name>
    <dbReference type="NCBI Taxonomy" id="110542"/>
    <lineage>
        <taxon>Eukaryota</taxon>
        <taxon>Fungi</taxon>
        <taxon>Dikarya</taxon>
        <taxon>Ascomycota</taxon>
        <taxon>Pezizomycotina</taxon>
        <taxon>Sordariomycetes</taxon>
        <taxon>Xylariomycetidae</taxon>
        <taxon>Xylariales</taxon>
        <taxon>Hypoxylaceae</taxon>
        <taxon>Hypoxylon</taxon>
    </lineage>
</organism>
<dbReference type="Proteomes" id="UP001497680">
    <property type="component" value="Unassembled WGS sequence"/>
</dbReference>
<comment type="caution">
    <text evidence="1">The sequence shown here is derived from an EMBL/GenBank/DDBJ whole genome shotgun (WGS) entry which is preliminary data.</text>
</comment>
<keyword evidence="2" id="KW-1185">Reference proteome</keyword>
<protein>
    <submittedName>
        <fullName evidence="1">Concanavalin A-like lectin/glucanase</fullName>
    </submittedName>
</protein>
<sequence length="259" mass="27003">MKLFNCYSAALLSSLPSLAAAQSRDTFPAYAGSSIGVSNGDASTLAIRKASAEWTVPKLCVPSGGNAANDYLVAAWVGFMGNGCSGTQGALAQAGVLLTLKHDGTTTAAPWVEWYPKTAEFKDNIQVKPGDTISITVEVPSATGGQVTITNKSTGKSVVEQFKSSNPSGPAANLCGGSGDAWAMIETTGTQAANSKILPGFSDITFNDFEVTSRADKQVYNINSQEAVLYDMKNGDTFATTERISQTGFRIHSSKGSCS</sequence>
<dbReference type="EMBL" id="MU394319">
    <property type="protein sequence ID" value="KAI6086007.1"/>
    <property type="molecule type" value="Genomic_DNA"/>
</dbReference>